<comment type="cofactor">
    <cofactor evidence="1 18">
        <name>Mn(2+)</name>
        <dbReference type="ChEBI" id="CHEBI:29035"/>
    </cofactor>
</comment>
<keyword evidence="12" id="KW-1133">Transmembrane helix</keyword>
<feature type="region of interest" description="Disordered" evidence="19">
    <location>
        <begin position="66"/>
        <end position="86"/>
    </location>
</feature>
<evidence type="ECO:0000256" key="13">
    <source>
        <dbReference type="ARBA" id="ARBA00023034"/>
    </source>
</evidence>
<comment type="pathway">
    <text evidence="3 18">Protein modification; protein glycosylation.</text>
</comment>
<dbReference type="SUPFAM" id="SSF50370">
    <property type="entry name" value="Ricin B-like lectins"/>
    <property type="match status" value="1"/>
</dbReference>
<evidence type="ECO:0000256" key="5">
    <source>
        <dbReference type="ARBA" id="ARBA00012644"/>
    </source>
</evidence>
<dbReference type="GO" id="GO:0006493">
    <property type="term" value="P:protein O-linked glycosylation"/>
    <property type="evidence" value="ECO:0007669"/>
    <property type="project" value="UniProtKB-ARBA"/>
</dbReference>
<evidence type="ECO:0000256" key="7">
    <source>
        <dbReference type="ARBA" id="ARBA00022679"/>
    </source>
</evidence>
<accession>A0A8J7NWH8</accession>
<evidence type="ECO:0000256" key="14">
    <source>
        <dbReference type="ARBA" id="ARBA00023136"/>
    </source>
</evidence>
<evidence type="ECO:0000256" key="15">
    <source>
        <dbReference type="ARBA" id="ARBA00023157"/>
    </source>
</evidence>
<keyword evidence="14" id="KW-0472">Membrane</keyword>
<evidence type="ECO:0000259" key="20">
    <source>
        <dbReference type="SMART" id="SM00458"/>
    </source>
</evidence>
<dbReference type="InterPro" id="IPR029044">
    <property type="entry name" value="Nucleotide-diphossugar_trans"/>
</dbReference>
<keyword evidence="10 18" id="KW-0430">Lectin</keyword>
<dbReference type="InterPro" id="IPR001173">
    <property type="entry name" value="Glyco_trans_2-like"/>
</dbReference>
<keyword evidence="9" id="KW-0479">Metal-binding</keyword>
<evidence type="ECO:0000256" key="16">
    <source>
        <dbReference type="ARBA" id="ARBA00023180"/>
    </source>
</evidence>
<dbReference type="FunFam" id="3.90.550.10:FF:000012">
    <property type="entry name" value="Polypeptide N-acetylgalactosaminyltransferase"/>
    <property type="match status" value="1"/>
</dbReference>
<comment type="subcellular location">
    <subcellularLocation>
        <location evidence="2 18">Golgi apparatus membrane</location>
        <topology evidence="2 18">Single-pass type II membrane protein</topology>
    </subcellularLocation>
</comment>
<dbReference type="InterPro" id="IPR000772">
    <property type="entry name" value="Ricin_B_lectin"/>
</dbReference>
<evidence type="ECO:0000256" key="10">
    <source>
        <dbReference type="ARBA" id="ARBA00022734"/>
    </source>
</evidence>
<dbReference type="InterPro" id="IPR035992">
    <property type="entry name" value="Ricin_B-like_lectins"/>
</dbReference>
<feature type="non-terminal residue" evidence="21">
    <location>
        <position position="1"/>
    </location>
</feature>
<evidence type="ECO:0000256" key="1">
    <source>
        <dbReference type="ARBA" id="ARBA00001936"/>
    </source>
</evidence>
<evidence type="ECO:0000256" key="6">
    <source>
        <dbReference type="ARBA" id="ARBA00022676"/>
    </source>
</evidence>
<evidence type="ECO:0000256" key="19">
    <source>
        <dbReference type="SAM" id="MobiDB-lite"/>
    </source>
</evidence>
<comment type="similarity">
    <text evidence="4 18">Belongs to the glycosyltransferase 2 family. GalNAc-T subfamily.</text>
</comment>
<name>A0A8J7NWH8_ATRSP</name>
<evidence type="ECO:0000256" key="4">
    <source>
        <dbReference type="ARBA" id="ARBA00005680"/>
    </source>
</evidence>
<evidence type="ECO:0000256" key="9">
    <source>
        <dbReference type="ARBA" id="ARBA00022723"/>
    </source>
</evidence>
<keyword evidence="17 18" id="KW-0464">Manganese</keyword>
<dbReference type="Gene3D" id="2.80.10.50">
    <property type="match status" value="1"/>
</dbReference>
<evidence type="ECO:0000256" key="2">
    <source>
        <dbReference type="ARBA" id="ARBA00004323"/>
    </source>
</evidence>
<dbReference type="UniPathway" id="UPA00378"/>
<sequence length="601" mass="68890">MRALWPKRLFIVITSVGAVLFVINTRERGNTAVTEVQRNNGDFDSEILKKLHELDASIKELNKRLHEKEEKVEEKAEEKKAEGKQEQKGLKKLFPKSYLFQKWGNHLSEEEQKEAQSLYEKYGYNVFLSDRLPLDRNLSDTRNPRCQKKKYPKDLPSLSVVLIYLDEALSVIKRAIRSIIDRTPAHLLKEIVLVDDNSSNEDLKGKLDDYIHLIHEKHPGLVKTVRHSEQMGLTQSRISGWKASTADVVAILDAHIEVTVEWAEPLLARIKEDRTVIVSPVFDRVNFDNLEVTPYIPAAHAFDWALWCMYESFQPDWYKLKDESLPGKSPSIMGILVVDRIFFGEIGTLDAGMKIYGGENVELGVRVWLCGGSIEIVPCSKIAHIERAHKPYLPDLSVTMKRNALRVAEVWMDEYKTNINVAWNLPIKNHGIDIGDVSERKKLREKLNCKPFQWYIDNVYPKLDPWKDIVAYGAMKNTVKENVCIDQGPVPGHVPIAYGCHYYGPQRVYIRKHGEVYIGGIKSHKYNNNRCLVDPRTGSTPGLYDCNVARQKGYSIYWDFKQGKALANKETHRCLEVEKGTLVIQNCTGQGWKIQHIITDL</sequence>
<evidence type="ECO:0000256" key="3">
    <source>
        <dbReference type="ARBA" id="ARBA00004922"/>
    </source>
</evidence>
<dbReference type="Pfam" id="PF00652">
    <property type="entry name" value="Ricin_B_lectin"/>
    <property type="match status" value="1"/>
</dbReference>
<dbReference type="EMBL" id="JAAWVO010042931">
    <property type="protein sequence ID" value="MBN3318991.1"/>
    <property type="molecule type" value="Genomic_DNA"/>
</dbReference>
<dbReference type="InterPro" id="IPR045885">
    <property type="entry name" value="GalNAc-T"/>
</dbReference>
<gene>
    <name evidence="21" type="primary">Galnt8_0</name>
    <name evidence="21" type="ORF">GTO95_0006798</name>
</gene>
<evidence type="ECO:0000313" key="21">
    <source>
        <dbReference type="EMBL" id="MBN3318991.1"/>
    </source>
</evidence>
<proteinExistence type="inferred from homology"/>
<keyword evidence="15 18" id="KW-1015">Disulfide bond</keyword>
<dbReference type="GO" id="GO:0046872">
    <property type="term" value="F:metal ion binding"/>
    <property type="evidence" value="ECO:0007669"/>
    <property type="project" value="UniProtKB-KW"/>
</dbReference>
<protein>
    <recommendedName>
        <fullName evidence="5 18">Polypeptide N-acetylgalactosaminyltransferase</fullName>
        <ecNumber evidence="18">2.4.1.-</ecNumber>
    </recommendedName>
    <alternativeName>
        <fullName evidence="18">Protein-UDP acetylgalactosaminyltransferase</fullName>
    </alternativeName>
</protein>
<feature type="domain" description="Ricin B lectin" evidence="20">
    <location>
        <begin position="472"/>
        <end position="595"/>
    </location>
</feature>
<dbReference type="CDD" id="cd02510">
    <property type="entry name" value="pp-GalNAc-T"/>
    <property type="match status" value="1"/>
</dbReference>
<dbReference type="Proteomes" id="UP000736164">
    <property type="component" value="Unassembled WGS sequence"/>
</dbReference>
<keyword evidence="8" id="KW-0812">Transmembrane</keyword>
<evidence type="ECO:0000313" key="22">
    <source>
        <dbReference type="Proteomes" id="UP000736164"/>
    </source>
</evidence>
<dbReference type="SUPFAM" id="SSF53448">
    <property type="entry name" value="Nucleotide-diphospho-sugar transferases"/>
    <property type="match status" value="1"/>
</dbReference>
<keyword evidence="16" id="KW-0325">Glycoprotein</keyword>
<feature type="non-terminal residue" evidence="21">
    <location>
        <position position="601"/>
    </location>
</feature>
<dbReference type="EC" id="2.4.1.-" evidence="18"/>
<keyword evidence="22" id="KW-1185">Reference proteome</keyword>
<dbReference type="PANTHER" id="PTHR11675:SF50">
    <property type="entry name" value="POLYPEPTIDE N-ACETYLGALACTOSAMINYLTRANSFERASE 8-RELATED"/>
    <property type="match status" value="1"/>
</dbReference>
<reference evidence="21" key="1">
    <citation type="journal article" date="2021" name="Cell">
        <title>Tracing the genetic footprints of vertebrate landing in non-teleost ray-finned fishes.</title>
        <authorList>
            <person name="Bi X."/>
            <person name="Wang K."/>
            <person name="Yang L."/>
            <person name="Pan H."/>
            <person name="Jiang H."/>
            <person name="Wei Q."/>
            <person name="Fang M."/>
            <person name="Yu H."/>
            <person name="Zhu C."/>
            <person name="Cai Y."/>
            <person name="He Y."/>
            <person name="Gan X."/>
            <person name="Zeng H."/>
            <person name="Yu D."/>
            <person name="Zhu Y."/>
            <person name="Jiang H."/>
            <person name="Qiu Q."/>
            <person name="Yang H."/>
            <person name="Zhang Y.E."/>
            <person name="Wang W."/>
            <person name="Zhu M."/>
            <person name="He S."/>
            <person name="Zhang G."/>
        </authorList>
    </citation>
    <scope>NUCLEOTIDE SEQUENCE</scope>
    <source>
        <strain evidence="21">Allg_001</strain>
    </source>
</reference>
<keyword evidence="13 18" id="KW-0333">Golgi apparatus</keyword>
<dbReference type="AlphaFoldDB" id="A0A8J7NWH8"/>
<evidence type="ECO:0000256" key="17">
    <source>
        <dbReference type="ARBA" id="ARBA00023211"/>
    </source>
</evidence>
<keyword evidence="6 18" id="KW-0328">Glycosyltransferase</keyword>
<dbReference type="GO" id="GO:0004653">
    <property type="term" value="F:polypeptide N-acetylgalactosaminyltransferase activity"/>
    <property type="evidence" value="ECO:0007669"/>
    <property type="project" value="TreeGrafter"/>
</dbReference>
<dbReference type="Pfam" id="PF00535">
    <property type="entry name" value="Glycos_transf_2"/>
    <property type="match status" value="1"/>
</dbReference>
<comment type="caution">
    <text evidence="21">The sequence shown here is derived from an EMBL/GenBank/DDBJ whole genome shotgun (WGS) entry which is preliminary data.</text>
</comment>
<dbReference type="Gene3D" id="3.90.550.10">
    <property type="entry name" value="Spore Coat Polysaccharide Biosynthesis Protein SpsA, Chain A"/>
    <property type="match status" value="1"/>
</dbReference>
<evidence type="ECO:0000256" key="18">
    <source>
        <dbReference type="RuleBase" id="RU361242"/>
    </source>
</evidence>
<organism evidence="21 22">
    <name type="scientific">Atractosteus spatula</name>
    <name type="common">Alligator gar</name>
    <name type="synonym">Lepisosteus spatula</name>
    <dbReference type="NCBI Taxonomy" id="7917"/>
    <lineage>
        <taxon>Eukaryota</taxon>
        <taxon>Metazoa</taxon>
        <taxon>Chordata</taxon>
        <taxon>Craniata</taxon>
        <taxon>Vertebrata</taxon>
        <taxon>Euteleostomi</taxon>
        <taxon>Actinopterygii</taxon>
        <taxon>Neopterygii</taxon>
        <taxon>Holostei</taxon>
        <taxon>Semionotiformes</taxon>
        <taxon>Lepisosteidae</taxon>
        <taxon>Atractosteus</taxon>
    </lineage>
</organism>
<keyword evidence="7 18" id="KW-0808">Transferase</keyword>
<keyword evidence="11" id="KW-0735">Signal-anchor</keyword>
<evidence type="ECO:0000256" key="12">
    <source>
        <dbReference type="ARBA" id="ARBA00022989"/>
    </source>
</evidence>
<dbReference type="SMART" id="SM00458">
    <property type="entry name" value="RICIN"/>
    <property type="match status" value="1"/>
</dbReference>
<evidence type="ECO:0000256" key="11">
    <source>
        <dbReference type="ARBA" id="ARBA00022968"/>
    </source>
</evidence>
<dbReference type="GO" id="GO:0000139">
    <property type="term" value="C:Golgi membrane"/>
    <property type="evidence" value="ECO:0007669"/>
    <property type="project" value="UniProtKB-SubCell"/>
</dbReference>
<evidence type="ECO:0000256" key="8">
    <source>
        <dbReference type="ARBA" id="ARBA00022692"/>
    </source>
</evidence>
<dbReference type="PANTHER" id="PTHR11675">
    <property type="entry name" value="N-ACETYLGALACTOSAMINYLTRANSFERASE"/>
    <property type="match status" value="1"/>
</dbReference>
<dbReference type="FunFam" id="2.80.10.50:FF:000017">
    <property type="entry name" value="Polypeptide N-acetylgalactosaminyltransferase"/>
    <property type="match status" value="1"/>
</dbReference>
<dbReference type="GO" id="GO:0030246">
    <property type="term" value="F:carbohydrate binding"/>
    <property type="evidence" value="ECO:0007669"/>
    <property type="project" value="UniProtKB-KW"/>
</dbReference>